<dbReference type="EMBL" id="LUGM01000002">
    <property type="protein sequence ID" value="KYH14871.1"/>
    <property type="molecule type" value="Genomic_DNA"/>
</dbReference>
<keyword evidence="1" id="KW-0812">Transmembrane</keyword>
<evidence type="ECO:0000256" key="1">
    <source>
        <dbReference type="SAM" id="Phobius"/>
    </source>
</evidence>
<feature type="transmembrane region" description="Helical" evidence="1">
    <location>
        <begin position="124"/>
        <end position="141"/>
    </location>
</feature>
<comment type="caution">
    <text evidence="2">The sequence shown here is derived from an EMBL/GenBank/DDBJ whole genome shotgun (WGS) entry which is preliminary data.</text>
</comment>
<accession>A0A151A610</accession>
<dbReference type="AlphaFoldDB" id="A0A151A610"/>
<sequence length="144" mass="16204">MKNNMKTLNFIETLAVVLLFSHGFRMGWRGLFFVKERESVLNDSPFYVALDHFMAIWIWGVILLICGILIMISSIFVTSHAYNNICATLLVVGGFISFMTYMFLTSGSIYNAINWLTPIQMAQMAGTSLVIAFIGGVKLFATRK</sequence>
<name>A0A151A610_9STAP</name>
<feature type="transmembrane region" description="Helical" evidence="1">
    <location>
        <begin position="85"/>
        <end position="104"/>
    </location>
</feature>
<evidence type="ECO:0000313" key="2">
    <source>
        <dbReference type="EMBL" id="KYH14871.1"/>
    </source>
</evidence>
<proteinExistence type="predicted"/>
<reference evidence="2 3" key="1">
    <citation type="submission" date="2016-02" db="EMBL/GenBank/DDBJ databases">
        <title>Draft genome sequence of hydrocarbon degrading Staphylococcus saprophyticus Strain CNV2, isolated from crude-oil contaminated soil from Noonmati Oil Refinery, Guwahati, Assam, India.</title>
        <authorList>
            <person name="Mukherjee A."/>
            <person name="Chettri B."/>
            <person name="Langpoklakpam J."/>
            <person name="Singh A.K."/>
            <person name="Chattopadhyay D.J."/>
        </authorList>
    </citation>
    <scope>NUCLEOTIDE SEQUENCE [LARGE SCALE GENOMIC DNA]</scope>
    <source>
        <strain evidence="2 3">CNV2</strain>
    </source>
</reference>
<gene>
    <name evidence="2" type="ORF">A0131_08795</name>
</gene>
<organism evidence="2 3">
    <name type="scientific">Staphylococcus kloosii</name>
    <dbReference type="NCBI Taxonomy" id="29384"/>
    <lineage>
        <taxon>Bacteria</taxon>
        <taxon>Bacillati</taxon>
        <taxon>Bacillota</taxon>
        <taxon>Bacilli</taxon>
        <taxon>Bacillales</taxon>
        <taxon>Staphylococcaceae</taxon>
        <taxon>Staphylococcus</taxon>
    </lineage>
</organism>
<dbReference type="Proteomes" id="UP000075418">
    <property type="component" value="Unassembled WGS sequence"/>
</dbReference>
<feature type="transmembrane region" description="Helical" evidence="1">
    <location>
        <begin position="56"/>
        <end position="78"/>
    </location>
</feature>
<keyword evidence="1" id="KW-1133">Transmembrane helix</keyword>
<dbReference type="RefSeq" id="WP_061855027.1">
    <property type="nucleotide sequence ID" value="NZ_LUGM01000002.1"/>
</dbReference>
<evidence type="ECO:0000313" key="3">
    <source>
        <dbReference type="Proteomes" id="UP000075418"/>
    </source>
</evidence>
<protein>
    <submittedName>
        <fullName evidence="2">Uncharacterized protein</fullName>
    </submittedName>
</protein>
<keyword evidence="1" id="KW-0472">Membrane</keyword>